<evidence type="ECO:0000256" key="5">
    <source>
        <dbReference type="ARBA" id="ARBA00023242"/>
    </source>
</evidence>
<accession>A0A1Y3EK02</accession>
<dbReference type="PANTHER" id="PTHR13129:SF4">
    <property type="entry name" value="DDB1- AND CUL4-ASSOCIATED FACTOR 1"/>
    <property type="match status" value="1"/>
</dbReference>
<dbReference type="Gene3D" id="1.25.10.10">
    <property type="entry name" value="Leucine-rich Repeat Variant"/>
    <property type="match status" value="1"/>
</dbReference>
<dbReference type="InterPro" id="IPR016024">
    <property type="entry name" value="ARM-type_fold"/>
</dbReference>
<feature type="region of interest" description="Disordered" evidence="6">
    <location>
        <begin position="1312"/>
        <end position="1368"/>
    </location>
</feature>
<keyword evidence="7" id="KW-0472">Membrane</keyword>
<comment type="pathway">
    <text evidence="2">Protein modification; protein ubiquitination.</text>
</comment>
<comment type="caution">
    <text evidence="8">The sequence shown here is derived from an EMBL/GenBank/DDBJ whole genome shotgun (WGS) entry which is preliminary data.</text>
</comment>
<protein>
    <submittedName>
        <fullName evidence="8">Uncharacterized protein</fullName>
    </submittedName>
</protein>
<feature type="region of interest" description="Disordered" evidence="6">
    <location>
        <begin position="190"/>
        <end position="224"/>
    </location>
</feature>
<evidence type="ECO:0000313" key="9">
    <source>
        <dbReference type="Proteomes" id="UP000243006"/>
    </source>
</evidence>
<proteinExistence type="inferred from homology"/>
<comment type="similarity">
    <text evidence="3">Belongs to the VPRBP/DCAF1 family.</text>
</comment>
<keyword evidence="7" id="KW-1133">Transmembrane helix</keyword>
<dbReference type="GO" id="GO:0080008">
    <property type="term" value="C:Cul4-RING E3 ubiquitin ligase complex"/>
    <property type="evidence" value="ECO:0007669"/>
    <property type="project" value="TreeGrafter"/>
</dbReference>
<evidence type="ECO:0000256" key="3">
    <source>
        <dbReference type="ARBA" id="ARBA00008845"/>
    </source>
</evidence>
<sequence>MSTDNEEDSRALLDDPRFRNQTTAEIITEIFLQFTDEYNWSDGISDLEIDMYSPIPIQWNVYMKKLFFVCLTAIRFLKLFQQYLHNTDHVVIYVVGRILAAMSMYIPMEPVIRDFFLTEPRAVEIICSRALMRNSPMQMHALSILVGMIDIVKSVEPYSSWKSKNIEVMHVILPQLWTLANRTVTRNVGTASRSDGEIQHTNKRNRVASDGASTSATSSKQARLSSELNSPVKVDADVMRLYLIFKNLPDDNQMILIILRYISATCVYCEVANQHRILDLLFHFLKFENTGSDLIVFQAAQCMGILFEHPKLMLEFVQHGGVTLFTGVSTSSVAACSVARTLTQLSAEKEPMDRISNLGTDAILALVTFVIALLENFHESARYYGAMFLGDALKYRTILKIFDRVGGLRSLLNCLASVYNRHPTSLNPFLSLESQTSWRFTAKFVIQALSSYFESHIYFYAEDLGLQQRSKRHLFVMVGNQEVLEKCVRFLSTALAQSPSWHVIEQFRQLDGLRCVLRLTENVFHSPPGIHSRGEIVFYSLNVCRFVSVHPAVQLDLLKMLPQNWFSSKKTGFQIIIPICQEMKNSLSSHEVLDIMVNCVCGPLDKYKCLPNSEKVGFGNDANTVRSSEELLKMIWKAVRQENVIMPLLDFIYKSVSSEVEEKGARIALMALNGLCRDESIKQMLMQLPLIADNELLDLVKESGVLQKRKQGQSFRKQVQKFLKQVVGVEVVTNESFRNDLLYKEKVTNDMVIQYDQREIHLLIFRKLCEDGMFETAKKLYDEAGLSVYSDLLFKQPQSAREDRVYSQSSGMIVEKQQAVRSEGGNRVWAVRPVSSVGSSFSGPSDFTPKSSNNFRRPNRFLFPACCSESSIKTLSSSQLQNPTFPSNMVSLDNVMNDYFRSQHRACPKPIAGCMEFSVFDKHRCPEPKPPVSVPTNLAARFFNRPYFRFRGIVDSYDEDWKFIYSRLRFDQFVLANANLNPSFCSAFLVPDGSALYYGTINGIVHAMNMNDRTIMPDHYAYHDSSLLPPVANIAFSEFHPFMLVSHPGTHSFCLLWSLNDSTTPKHMFDDKYAEFSHVNEDRMLGTKSLQANVYDVETGVRVVKLFKTSLANRYERNRAHFHPQADIVLSDGILWDPRTTDVIHKFDKLNPRVAGEFHPNGSEVIINSEVWDMRTYRLMKSIFELDNKKLTFNKTGEVIFAVLEEYDEEVSSSSRADNCESLLYDHFISVYNARDYSLIHRFDIKRYVVHVAVNPFDTHLSVIASNFASDGFDIDKSTCVLYQVGMKAKLNLQDGISNEFLIDQEDRNITNDQLLSDGESSTSSYLSENSRHMNRSSGSDQSASSEYSGSEEDSTYYSDSGTSYSSY</sequence>
<keyword evidence="7" id="KW-0812">Transmembrane</keyword>
<dbReference type="PANTHER" id="PTHR13129">
    <property type="entry name" value="VPRBP PROTEIN-RELATED"/>
    <property type="match status" value="1"/>
</dbReference>
<evidence type="ECO:0000256" key="6">
    <source>
        <dbReference type="SAM" id="MobiDB-lite"/>
    </source>
</evidence>
<dbReference type="InterPro" id="IPR011989">
    <property type="entry name" value="ARM-like"/>
</dbReference>
<organism evidence="8 9">
    <name type="scientific">Trichinella nativa</name>
    <dbReference type="NCBI Taxonomy" id="6335"/>
    <lineage>
        <taxon>Eukaryota</taxon>
        <taxon>Metazoa</taxon>
        <taxon>Ecdysozoa</taxon>
        <taxon>Nematoda</taxon>
        <taxon>Enoplea</taxon>
        <taxon>Dorylaimia</taxon>
        <taxon>Trichinellida</taxon>
        <taxon>Trichinellidae</taxon>
        <taxon>Trichinella</taxon>
    </lineage>
</organism>
<name>A0A1Y3EK02_9BILA</name>
<dbReference type="GO" id="GO:0016567">
    <property type="term" value="P:protein ubiquitination"/>
    <property type="evidence" value="ECO:0007669"/>
    <property type="project" value="UniProtKB-UniPathway"/>
</dbReference>
<evidence type="ECO:0000256" key="4">
    <source>
        <dbReference type="ARBA" id="ARBA00022786"/>
    </source>
</evidence>
<keyword evidence="5" id="KW-0539">Nucleus</keyword>
<dbReference type="InterPro" id="IPR006594">
    <property type="entry name" value="LisH"/>
</dbReference>
<dbReference type="InterPro" id="IPR033270">
    <property type="entry name" value="VPRBP/DCAF1"/>
</dbReference>
<dbReference type="Gene3D" id="2.130.10.10">
    <property type="entry name" value="YVTN repeat-like/Quinoprotein amine dehydrogenase"/>
    <property type="match status" value="1"/>
</dbReference>
<dbReference type="EMBL" id="LVZM01014793">
    <property type="protein sequence ID" value="OUC43458.1"/>
    <property type="molecule type" value="Genomic_DNA"/>
</dbReference>
<dbReference type="PROSITE" id="PS50896">
    <property type="entry name" value="LISH"/>
    <property type="match status" value="1"/>
</dbReference>
<feature type="compositionally biased region" description="Low complexity" evidence="6">
    <location>
        <begin position="1315"/>
        <end position="1329"/>
    </location>
</feature>
<dbReference type="UniPathway" id="UPA00143"/>
<feature type="compositionally biased region" description="Low complexity" evidence="6">
    <location>
        <begin position="1356"/>
        <end position="1368"/>
    </location>
</feature>
<comment type="subcellular location">
    <subcellularLocation>
        <location evidence="1">Nucleus</location>
    </subcellularLocation>
</comment>
<feature type="compositionally biased region" description="Polar residues" evidence="6">
    <location>
        <begin position="1336"/>
        <end position="1349"/>
    </location>
</feature>
<evidence type="ECO:0000256" key="2">
    <source>
        <dbReference type="ARBA" id="ARBA00004906"/>
    </source>
</evidence>
<feature type="transmembrane region" description="Helical" evidence="7">
    <location>
        <begin position="66"/>
        <end position="84"/>
    </location>
</feature>
<keyword evidence="4" id="KW-0833">Ubl conjugation pathway</keyword>
<dbReference type="InterPro" id="IPR036322">
    <property type="entry name" value="WD40_repeat_dom_sf"/>
</dbReference>
<feature type="transmembrane region" description="Helical" evidence="7">
    <location>
        <begin position="90"/>
        <end position="108"/>
    </location>
</feature>
<dbReference type="InterPro" id="IPR015943">
    <property type="entry name" value="WD40/YVTN_repeat-like_dom_sf"/>
</dbReference>
<evidence type="ECO:0000256" key="7">
    <source>
        <dbReference type="SAM" id="Phobius"/>
    </source>
</evidence>
<reference evidence="8 9" key="1">
    <citation type="submission" date="2015-04" db="EMBL/GenBank/DDBJ databases">
        <title>Draft genome of the roundworm Trichinella nativa.</title>
        <authorList>
            <person name="Mitreva M."/>
        </authorList>
    </citation>
    <scope>NUCLEOTIDE SEQUENCE [LARGE SCALE GENOMIC DNA]</scope>
    <source>
        <strain evidence="8 9">ISS45</strain>
    </source>
</reference>
<gene>
    <name evidence="8" type="ORF">D917_02508</name>
</gene>
<evidence type="ECO:0000313" key="8">
    <source>
        <dbReference type="EMBL" id="OUC43458.1"/>
    </source>
</evidence>
<dbReference type="SUPFAM" id="SSF50978">
    <property type="entry name" value="WD40 repeat-like"/>
    <property type="match status" value="1"/>
</dbReference>
<evidence type="ECO:0000256" key="1">
    <source>
        <dbReference type="ARBA" id="ARBA00004123"/>
    </source>
</evidence>
<dbReference type="SUPFAM" id="SSF48371">
    <property type="entry name" value="ARM repeat"/>
    <property type="match status" value="2"/>
</dbReference>
<dbReference type="Proteomes" id="UP000243006">
    <property type="component" value="Unassembled WGS sequence"/>
</dbReference>
<dbReference type="GO" id="GO:0005634">
    <property type="term" value="C:nucleus"/>
    <property type="evidence" value="ECO:0007669"/>
    <property type="project" value="UniProtKB-SubCell"/>
</dbReference>